<sequence length="56" mass="6217">MASTIGVGKNAVGKIDMRRDITFISISNRAAGFFANEINNTDYRGLKVKTEILRNK</sequence>
<reference evidence="2" key="1">
    <citation type="submission" date="2019-08" db="EMBL/GenBank/DDBJ databases">
        <authorList>
            <person name="Kucharzyk K."/>
            <person name="Murdoch R.W."/>
            <person name="Higgins S."/>
            <person name="Loffler F."/>
        </authorList>
    </citation>
    <scope>NUCLEOTIDE SEQUENCE</scope>
</reference>
<gene>
    <name evidence="2" type="ORF">SDC9_169511</name>
</gene>
<evidence type="ECO:0000313" key="2">
    <source>
        <dbReference type="EMBL" id="MPN22128.1"/>
    </source>
</evidence>
<dbReference type="InterPro" id="IPR012677">
    <property type="entry name" value="Nucleotide-bd_a/b_plait_sf"/>
</dbReference>
<comment type="caution">
    <text evidence="2">The sequence shown here is derived from an EMBL/GenBank/DDBJ whole genome shotgun (WGS) entry which is preliminary data.</text>
</comment>
<dbReference type="InterPro" id="IPR005580">
    <property type="entry name" value="DbpA/CsdA_RNA-bd_dom"/>
</dbReference>
<dbReference type="AlphaFoldDB" id="A0A645G5J0"/>
<name>A0A645G5J0_9ZZZZ</name>
<evidence type="ECO:0000259" key="1">
    <source>
        <dbReference type="Pfam" id="PF03880"/>
    </source>
</evidence>
<protein>
    <recommendedName>
        <fullName evidence="1">DEAD box helicase DbpA/CsdA RNA-binding domain-containing protein</fullName>
    </recommendedName>
</protein>
<dbReference type="Pfam" id="PF03880">
    <property type="entry name" value="DbpA"/>
    <property type="match status" value="1"/>
</dbReference>
<organism evidence="2">
    <name type="scientific">bioreactor metagenome</name>
    <dbReference type="NCBI Taxonomy" id="1076179"/>
    <lineage>
        <taxon>unclassified sequences</taxon>
        <taxon>metagenomes</taxon>
        <taxon>ecological metagenomes</taxon>
    </lineage>
</organism>
<dbReference type="EMBL" id="VSSQ01070291">
    <property type="protein sequence ID" value="MPN22128.1"/>
    <property type="molecule type" value="Genomic_DNA"/>
</dbReference>
<dbReference type="Gene3D" id="3.30.70.330">
    <property type="match status" value="1"/>
</dbReference>
<feature type="domain" description="DEAD box helicase DbpA/CsdA RNA-binding" evidence="1">
    <location>
        <begin position="3"/>
        <end position="51"/>
    </location>
</feature>
<accession>A0A645G5J0</accession>
<proteinExistence type="predicted"/>